<keyword evidence="3" id="KW-1185">Reference proteome</keyword>
<protein>
    <submittedName>
        <fullName evidence="2">DUF4177 domain-containing protein</fullName>
    </submittedName>
</protein>
<comment type="caution">
    <text evidence="2">The sequence shown here is derived from an EMBL/GenBank/DDBJ whole genome shotgun (WGS) entry which is preliminary data.</text>
</comment>
<dbReference type="AlphaFoldDB" id="A0A5D0RQS5"/>
<reference evidence="2 3" key="1">
    <citation type="submission" date="2019-08" db="EMBL/GenBank/DDBJ databases">
        <title>Identification of a novel species of the genus Boseongicola.</title>
        <authorList>
            <person name="Zhang X.-Q."/>
        </authorList>
    </citation>
    <scope>NUCLEOTIDE SEQUENCE [LARGE SCALE GENOMIC DNA]</scope>
    <source>
        <strain evidence="2 3">HY14</strain>
    </source>
</reference>
<organism evidence="2 3">
    <name type="scientific">Maritimibacter fusiformis</name>
    <dbReference type="NCBI Taxonomy" id="2603819"/>
    <lineage>
        <taxon>Bacteria</taxon>
        <taxon>Pseudomonadati</taxon>
        <taxon>Pseudomonadota</taxon>
        <taxon>Alphaproteobacteria</taxon>
        <taxon>Rhodobacterales</taxon>
        <taxon>Roseobacteraceae</taxon>
        <taxon>Maritimibacter</taxon>
    </lineage>
</organism>
<dbReference type="Proteomes" id="UP000322080">
    <property type="component" value="Unassembled WGS sequence"/>
</dbReference>
<feature type="compositionally biased region" description="Basic and acidic residues" evidence="1">
    <location>
        <begin position="103"/>
        <end position="112"/>
    </location>
</feature>
<evidence type="ECO:0000256" key="1">
    <source>
        <dbReference type="SAM" id="MobiDB-lite"/>
    </source>
</evidence>
<sequence>MQFEYKVVPAPTRGKKIRGLKSPADRFANTLSELMNEMAAEGWEYQRADTLPSEERAGLTGKSTVFQNVLVFRRAAAEAARSTDAAEVAPEDGAKAPLASPRVEFERVERTPAPRLPGASHEAPKHKVPGPAASRDNRDVAAE</sequence>
<accession>A0A5D0RQS5</accession>
<evidence type="ECO:0000313" key="3">
    <source>
        <dbReference type="Proteomes" id="UP000322080"/>
    </source>
</evidence>
<evidence type="ECO:0000313" key="2">
    <source>
        <dbReference type="EMBL" id="TYB82921.1"/>
    </source>
</evidence>
<gene>
    <name evidence="2" type="ORF">FVF75_01680</name>
</gene>
<proteinExistence type="predicted"/>
<name>A0A5D0RQS5_9RHOB</name>
<feature type="region of interest" description="Disordered" evidence="1">
    <location>
        <begin position="80"/>
        <end position="143"/>
    </location>
</feature>
<dbReference type="EMBL" id="VSIY01000003">
    <property type="protein sequence ID" value="TYB82921.1"/>
    <property type="molecule type" value="Genomic_DNA"/>
</dbReference>
<dbReference type="RefSeq" id="WP_148376011.1">
    <property type="nucleotide sequence ID" value="NZ_VSIY01000003.1"/>
</dbReference>